<dbReference type="Pfam" id="PF25509">
    <property type="entry name" value="DUF7916"/>
    <property type="match status" value="1"/>
</dbReference>
<sequence>MVKRVLDLTGQELASITAKDFLEAVKASEGRVVAAEVVVIARPLVDGVSNVELAARFGADLLILNMYDVFDPKVEGVPPQHSSIGGISVFTQRFTGNNLEPVDAGMLPEGRRLTRESVLKSIEHGSRLLLVTGNPGLGVTWRRIALGVETAKSVAAEKSIVMGGKMHSGGLRVEKMFDLNLIEEVLARGADGILIPAPYTVPSSTPENVRTVVSLAEKYDVLVMCTIGTSQEGAQPEVIRSIALQSKACGCDIHHIGDSGYSMGIARPENILELSIAVRGVRHTYKRIAMSHLR</sequence>
<reference evidence="2 3" key="1">
    <citation type="journal article" date="2015" name="Stand. Genomic Sci.">
        <title>Complete genome sequence of and proposal of Thermofilum uzonense sp. nov. a novel hyperthermophilic crenarchaeon and emended description of the genus Thermofilum.</title>
        <authorList>
            <person name="Toshchakov S.V."/>
            <person name="Korzhenkov A.A."/>
            <person name="Samarov N.I."/>
            <person name="Mazunin I.O."/>
            <person name="Mozhey O.I."/>
            <person name="Shmyr I.S."/>
            <person name="Derbikova K.S."/>
            <person name="Taranov E.A."/>
            <person name="Dominova I.N."/>
            <person name="Bonch-Osmolovskaya E.A."/>
            <person name="Patrushev M.V."/>
            <person name="Podosokorskaya O.A."/>
            <person name="Kublanov I.V."/>
        </authorList>
    </citation>
    <scope>NUCLEOTIDE SEQUENCE [LARGE SCALE GENOMIC DNA]</scope>
    <source>
        <strain evidence="2 3">1807-2</strain>
    </source>
</reference>
<dbReference type="HOGENOM" id="CLU_078477_0_0_2"/>
<dbReference type="Proteomes" id="UP000067434">
    <property type="component" value="Chromosome"/>
</dbReference>
<dbReference type="RefSeq" id="WP_191118404.1">
    <property type="nucleotide sequence ID" value="NZ_CP009961.1"/>
</dbReference>
<dbReference type="KEGG" id="thf:MA03_04250"/>
<dbReference type="AlphaFoldDB" id="A0A0F7FI97"/>
<dbReference type="EMBL" id="CP009961">
    <property type="protein sequence ID" value="AKG38653.1"/>
    <property type="molecule type" value="Genomic_DNA"/>
</dbReference>
<keyword evidence="3" id="KW-1185">Reference proteome</keyword>
<evidence type="ECO:0000259" key="1">
    <source>
        <dbReference type="Pfam" id="PF25509"/>
    </source>
</evidence>
<feature type="domain" description="DUF7916" evidence="1">
    <location>
        <begin position="6"/>
        <end position="294"/>
    </location>
</feature>
<proteinExistence type="predicted"/>
<evidence type="ECO:0000313" key="2">
    <source>
        <dbReference type="EMBL" id="AKG38653.1"/>
    </source>
</evidence>
<dbReference type="PATRIC" id="fig|1550241.5.peg.903"/>
<dbReference type="InterPro" id="IPR057238">
    <property type="entry name" value="DUF7916"/>
</dbReference>
<protein>
    <recommendedName>
        <fullName evidence="1">DUF7916 domain-containing protein</fullName>
    </recommendedName>
</protein>
<accession>A0A0F7FI97</accession>
<name>A0A0F7FI97_9CREN</name>
<dbReference type="GeneID" id="25401415"/>
<organism evidence="2 3">
    <name type="scientific">Infirmifilum uzonense</name>
    <dbReference type="NCBI Taxonomy" id="1550241"/>
    <lineage>
        <taxon>Archaea</taxon>
        <taxon>Thermoproteota</taxon>
        <taxon>Thermoprotei</taxon>
        <taxon>Thermofilales</taxon>
        <taxon>Thermofilaceae</taxon>
        <taxon>Infirmifilum</taxon>
    </lineage>
</organism>
<evidence type="ECO:0000313" key="3">
    <source>
        <dbReference type="Proteomes" id="UP000067434"/>
    </source>
</evidence>
<gene>
    <name evidence="2" type="ORF">MA03_04250</name>
</gene>
<dbReference type="OrthoDB" id="30894at2157"/>